<dbReference type="Proteomes" id="UP000267096">
    <property type="component" value="Unassembled WGS sequence"/>
</dbReference>
<keyword evidence="8 11" id="KW-1133">Transmembrane helix</keyword>
<evidence type="ECO:0000256" key="2">
    <source>
        <dbReference type="ARBA" id="ARBA00005189"/>
    </source>
</evidence>
<evidence type="ECO:0000256" key="11">
    <source>
        <dbReference type="SAM" id="Phobius"/>
    </source>
</evidence>
<protein>
    <recommendedName>
        <fullName evidence="4">diacylglycerol O-acyltransferase</fullName>
        <ecNumber evidence="4">2.3.1.20</ecNumber>
    </recommendedName>
</protein>
<evidence type="ECO:0000256" key="3">
    <source>
        <dbReference type="ARBA" id="ARBA00009010"/>
    </source>
</evidence>
<dbReference type="InterPro" id="IPR014371">
    <property type="entry name" value="Oat_ACAT_DAG_ARE"/>
</dbReference>
<dbReference type="GO" id="GO:0019432">
    <property type="term" value="P:triglyceride biosynthetic process"/>
    <property type="evidence" value="ECO:0007669"/>
    <property type="project" value="TreeGrafter"/>
</dbReference>
<dbReference type="PANTHER" id="PTHR10408">
    <property type="entry name" value="STEROL O-ACYLTRANSFERASE"/>
    <property type="match status" value="1"/>
</dbReference>
<dbReference type="WBParaSite" id="ASIM_0000432301-mRNA-1">
    <property type="protein sequence ID" value="ASIM_0000432301-mRNA-1"/>
    <property type="gene ID" value="ASIM_0000432301"/>
</dbReference>
<evidence type="ECO:0000313" key="14">
    <source>
        <dbReference type="WBParaSite" id="ASIM_0000432301-mRNA-1"/>
    </source>
</evidence>
<proteinExistence type="inferred from homology"/>
<evidence type="ECO:0000256" key="4">
    <source>
        <dbReference type="ARBA" id="ARBA00013244"/>
    </source>
</evidence>
<keyword evidence="6 11" id="KW-0812">Transmembrane</keyword>
<evidence type="ECO:0000256" key="8">
    <source>
        <dbReference type="ARBA" id="ARBA00022989"/>
    </source>
</evidence>
<evidence type="ECO:0000256" key="5">
    <source>
        <dbReference type="ARBA" id="ARBA00022679"/>
    </source>
</evidence>
<dbReference type="GO" id="GO:0004144">
    <property type="term" value="F:diacylglycerol O-acyltransferase activity"/>
    <property type="evidence" value="ECO:0007669"/>
    <property type="project" value="UniProtKB-EC"/>
</dbReference>
<evidence type="ECO:0000313" key="13">
    <source>
        <dbReference type="Proteomes" id="UP000267096"/>
    </source>
</evidence>
<keyword evidence="10" id="KW-0012">Acyltransferase</keyword>
<dbReference type="UniPathway" id="UPA00230"/>
<comment type="subcellular location">
    <subcellularLocation>
        <location evidence="1">Endoplasmic reticulum membrane</location>
        <topology evidence="1">Multi-pass membrane protein</topology>
    </subcellularLocation>
</comment>
<dbReference type="PANTHER" id="PTHR10408:SF7">
    <property type="entry name" value="DIACYLGLYCEROL O-ACYLTRANSFERASE 1"/>
    <property type="match status" value="1"/>
</dbReference>
<dbReference type="InterPro" id="IPR004299">
    <property type="entry name" value="MBOAT_fam"/>
</dbReference>
<dbReference type="Pfam" id="PF03062">
    <property type="entry name" value="MBOAT"/>
    <property type="match status" value="1"/>
</dbReference>
<organism evidence="14">
    <name type="scientific">Anisakis simplex</name>
    <name type="common">Herring worm</name>
    <dbReference type="NCBI Taxonomy" id="6269"/>
    <lineage>
        <taxon>Eukaryota</taxon>
        <taxon>Metazoa</taxon>
        <taxon>Ecdysozoa</taxon>
        <taxon>Nematoda</taxon>
        <taxon>Chromadorea</taxon>
        <taxon>Rhabditida</taxon>
        <taxon>Spirurina</taxon>
        <taxon>Ascaridomorpha</taxon>
        <taxon>Ascaridoidea</taxon>
        <taxon>Anisakidae</taxon>
        <taxon>Anisakis</taxon>
        <taxon>Anisakis simplex complex</taxon>
    </lineage>
</organism>
<evidence type="ECO:0000256" key="7">
    <source>
        <dbReference type="ARBA" id="ARBA00022824"/>
    </source>
</evidence>
<evidence type="ECO:0000313" key="12">
    <source>
        <dbReference type="EMBL" id="VDK23190.1"/>
    </source>
</evidence>
<evidence type="ECO:0000256" key="10">
    <source>
        <dbReference type="ARBA" id="ARBA00023315"/>
    </source>
</evidence>
<comment type="similarity">
    <text evidence="3">Belongs to the membrane-bound acyltransferase family. Sterol o-acyltransferase subfamily.</text>
</comment>
<reference evidence="14" key="1">
    <citation type="submission" date="2017-02" db="UniProtKB">
        <authorList>
            <consortium name="WormBaseParasite"/>
        </authorList>
    </citation>
    <scope>IDENTIFICATION</scope>
</reference>
<dbReference type="GO" id="GO:0005789">
    <property type="term" value="C:endoplasmic reticulum membrane"/>
    <property type="evidence" value="ECO:0007669"/>
    <property type="project" value="UniProtKB-SubCell"/>
</dbReference>
<dbReference type="EMBL" id="UYRR01006989">
    <property type="protein sequence ID" value="VDK23190.1"/>
    <property type="molecule type" value="Genomic_DNA"/>
</dbReference>
<accession>A0A0M3J9Q4</accession>
<feature type="transmembrane region" description="Helical" evidence="11">
    <location>
        <begin position="112"/>
        <end position="133"/>
    </location>
</feature>
<keyword evidence="5" id="KW-0808">Transferase</keyword>
<name>A0A0M3J9Q4_ANISI</name>
<feature type="transmembrane region" description="Helical" evidence="11">
    <location>
        <begin position="140"/>
        <end position="162"/>
    </location>
</feature>
<dbReference type="AlphaFoldDB" id="A0A0M3J9Q4"/>
<keyword evidence="7" id="KW-0256">Endoplasmic reticulum</keyword>
<dbReference type="EC" id="2.3.1.20" evidence="4"/>
<keyword evidence="13" id="KW-1185">Reference proteome</keyword>
<comment type="pathway">
    <text evidence="2">Lipid metabolism.</text>
</comment>
<keyword evidence="9 11" id="KW-0472">Membrane</keyword>
<evidence type="ECO:0000256" key="6">
    <source>
        <dbReference type="ARBA" id="ARBA00022692"/>
    </source>
</evidence>
<evidence type="ECO:0000256" key="1">
    <source>
        <dbReference type="ARBA" id="ARBA00004477"/>
    </source>
</evidence>
<dbReference type="OrthoDB" id="10039049at2759"/>
<sequence>CRSAREHKLRHKTEVKPGTAVAYPSNVTLKNLYYFIFAPTLCYELRFPRTPTRRKSFMLKRAAELFTLSCIIAALFQQWVVPLLINSVEPFSTMNISHCVERVLKLAIPNHVIWLICFYTVFHSFLNLIAEILRFADRQFYLLVLIARCFANFHSFFCEIFTDNFFISKLVSFLIMCCV</sequence>
<evidence type="ECO:0000256" key="9">
    <source>
        <dbReference type="ARBA" id="ARBA00023136"/>
    </source>
</evidence>
<gene>
    <name evidence="12" type="ORF">ASIM_LOCUS4138</name>
</gene>
<reference evidence="12 13" key="2">
    <citation type="submission" date="2018-11" db="EMBL/GenBank/DDBJ databases">
        <authorList>
            <consortium name="Pathogen Informatics"/>
        </authorList>
    </citation>
    <scope>NUCLEOTIDE SEQUENCE [LARGE SCALE GENOMIC DNA]</scope>
</reference>
<feature type="transmembrane region" description="Helical" evidence="11">
    <location>
        <begin position="63"/>
        <end position="85"/>
    </location>
</feature>